<keyword evidence="6" id="KW-1185">Reference proteome</keyword>
<feature type="domain" description="HTH lacI-type" evidence="4">
    <location>
        <begin position="1"/>
        <end position="54"/>
    </location>
</feature>
<dbReference type="CDD" id="cd01392">
    <property type="entry name" value="HTH_LacI"/>
    <property type="match status" value="1"/>
</dbReference>
<dbReference type="Gene3D" id="3.40.50.2300">
    <property type="match status" value="2"/>
</dbReference>
<dbReference type="InterPro" id="IPR000843">
    <property type="entry name" value="HTH_LacI"/>
</dbReference>
<dbReference type="GO" id="GO:0003700">
    <property type="term" value="F:DNA-binding transcription factor activity"/>
    <property type="evidence" value="ECO:0007669"/>
    <property type="project" value="TreeGrafter"/>
</dbReference>
<dbReference type="InterPro" id="IPR046335">
    <property type="entry name" value="LacI/GalR-like_sensor"/>
</dbReference>
<comment type="caution">
    <text evidence="5">The sequence shown here is derived from an EMBL/GenBank/DDBJ whole genome shotgun (WGS) entry which is preliminary data.</text>
</comment>
<organism evidence="5 6">
    <name type="scientific">Faecalibacterium gallinarum</name>
    <dbReference type="NCBI Taxonomy" id="2903556"/>
    <lineage>
        <taxon>Bacteria</taxon>
        <taxon>Bacillati</taxon>
        <taxon>Bacillota</taxon>
        <taxon>Clostridia</taxon>
        <taxon>Eubacteriales</taxon>
        <taxon>Oscillospiraceae</taxon>
        <taxon>Faecalibacterium</taxon>
    </lineage>
</organism>
<dbReference type="PROSITE" id="PS00356">
    <property type="entry name" value="HTH_LACI_1"/>
    <property type="match status" value="1"/>
</dbReference>
<reference evidence="5" key="1">
    <citation type="journal article" date="2022" name="Int. J. Syst. Evol. Microbiol.">
        <title>Genome-based, phenotypic and chemotaxonomic classification of Faecalibacterium strains: proposal of three novel species Faecalibacterium duncaniae sp. nov., Faecalibacterium hattorii sp. nov. and Faecalibacterium gallinarum sp. nov. .</title>
        <authorList>
            <person name="Sakamoto M."/>
            <person name="Sakurai N."/>
            <person name="Tanno H."/>
            <person name="Iino T."/>
            <person name="Ohkuma M."/>
            <person name="Endo A."/>
        </authorList>
    </citation>
    <scope>NUCLEOTIDE SEQUENCE</scope>
    <source>
        <strain evidence="5">JCM 17207</strain>
    </source>
</reference>
<dbReference type="SUPFAM" id="SSF47413">
    <property type="entry name" value="lambda repressor-like DNA-binding domains"/>
    <property type="match status" value="1"/>
</dbReference>
<dbReference type="RefSeq" id="WP_238315464.1">
    <property type="nucleotide sequence ID" value="NZ_BQKV01000003.1"/>
</dbReference>
<dbReference type="Pfam" id="PF13377">
    <property type="entry name" value="Peripla_BP_3"/>
    <property type="match status" value="1"/>
</dbReference>
<evidence type="ECO:0000313" key="5">
    <source>
        <dbReference type="EMBL" id="GJN63439.1"/>
    </source>
</evidence>
<dbReference type="AlphaFoldDB" id="A0AA37IW98"/>
<dbReference type="PROSITE" id="PS50932">
    <property type="entry name" value="HTH_LACI_2"/>
    <property type="match status" value="1"/>
</dbReference>
<protein>
    <submittedName>
        <fullName evidence="5">LacI family transcriptional regulator</fullName>
    </submittedName>
</protein>
<evidence type="ECO:0000256" key="1">
    <source>
        <dbReference type="ARBA" id="ARBA00023015"/>
    </source>
</evidence>
<dbReference type="InterPro" id="IPR010982">
    <property type="entry name" value="Lambda_DNA-bd_dom_sf"/>
</dbReference>
<dbReference type="SUPFAM" id="SSF53822">
    <property type="entry name" value="Periplasmic binding protein-like I"/>
    <property type="match status" value="1"/>
</dbReference>
<dbReference type="InterPro" id="IPR028082">
    <property type="entry name" value="Peripla_BP_I"/>
</dbReference>
<dbReference type="CDD" id="cd01542">
    <property type="entry name" value="PBP1_TreR-like"/>
    <property type="match status" value="1"/>
</dbReference>
<proteinExistence type="predicted"/>
<dbReference type="Gene3D" id="1.10.260.40">
    <property type="entry name" value="lambda repressor-like DNA-binding domains"/>
    <property type="match status" value="1"/>
</dbReference>
<keyword evidence="2" id="KW-0238">DNA-binding</keyword>
<accession>A0AA37IW98</accession>
<evidence type="ECO:0000256" key="3">
    <source>
        <dbReference type="ARBA" id="ARBA00023163"/>
    </source>
</evidence>
<dbReference type="PANTHER" id="PTHR30146">
    <property type="entry name" value="LACI-RELATED TRANSCRIPTIONAL REPRESSOR"/>
    <property type="match status" value="1"/>
</dbReference>
<gene>
    <name evidence="5" type="primary">scrR</name>
    <name evidence="5" type="ORF">JCM17207_00640</name>
</gene>
<dbReference type="Proteomes" id="UP001055185">
    <property type="component" value="Unassembled WGS sequence"/>
</dbReference>
<dbReference type="EMBL" id="BQKV01000003">
    <property type="protein sequence ID" value="GJN63439.1"/>
    <property type="molecule type" value="Genomic_DNA"/>
</dbReference>
<keyword evidence="3" id="KW-0804">Transcription</keyword>
<dbReference type="GO" id="GO:0000976">
    <property type="term" value="F:transcription cis-regulatory region binding"/>
    <property type="evidence" value="ECO:0007669"/>
    <property type="project" value="TreeGrafter"/>
</dbReference>
<evidence type="ECO:0000256" key="2">
    <source>
        <dbReference type="ARBA" id="ARBA00023125"/>
    </source>
</evidence>
<keyword evidence="1" id="KW-0805">Transcription regulation</keyword>
<dbReference type="Pfam" id="PF00356">
    <property type="entry name" value="LacI"/>
    <property type="match status" value="1"/>
</dbReference>
<dbReference type="PANTHER" id="PTHR30146:SF154">
    <property type="entry name" value="TRANSCRIPTION REGULATOR, MEMBER OF GALR FAMILY"/>
    <property type="match status" value="1"/>
</dbReference>
<dbReference type="SMART" id="SM00354">
    <property type="entry name" value="HTH_LACI"/>
    <property type="match status" value="1"/>
</dbReference>
<evidence type="ECO:0000259" key="4">
    <source>
        <dbReference type="PROSITE" id="PS50932"/>
    </source>
</evidence>
<name>A0AA37IW98_9FIRM</name>
<evidence type="ECO:0000313" key="6">
    <source>
        <dbReference type="Proteomes" id="UP001055185"/>
    </source>
</evidence>
<sequence length="327" mass="35640">MNISEIAKLAGVSKAAVSRYLNDGYLSEEKKQAIAKVIAETGYRPMIQAQSLRTRKTRIIGVVLPKINSFSISTILAGIESVLEKQGFQILLADSHNDPERELESLRLFAHQRVDGVILIATVLTAAHRALLRRMGPVVVVGQRLRGGNCVYHDDYNAFYEMTKLVLAKGCRRLGYIGALPKDVAVGAERSRAWADALTAAGMADQAGNTVIAEFSIASGREKARELWEKFGPLDAVICATDSMAVGALQYLRSQGVRVPGQTLLTGQGASNISEATTPTITTIRYFYEESGTSAARLLLEQLETPDLPAKEIKLGYTLVEQDSTRR</sequence>